<evidence type="ECO:0000313" key="2">
    <source>
        <dbReference type="EMBL" id="CAA2995628.1"/>
    </source>
</evidence>
<dbReference type="EMBL" id="CACTIH010003685">
    <property type="protein sequence ID" value="CAA2982004.1"/>
    <property type="molecule type" value="Genomic_DNA"/>
</dbReference>
<dbReference type="Proteomes" id="UP000594638">
    <property type="component" value="Unassembled WGS sequence"/>
</dbReference>
<accession>A0A8S0SS37</accession>
<proteinExistence type="predicted"/>
<dbReference type="EMBL" id="CACTIH010005505">
    <property type="protein sequence ID" value="CAA2995628.1"/>
    <property type="molecule type" value="Genomic_DNA"/>
</dbReference>
<dbReference type="Gramene" id="OE9A045658T1">
    <property type="protein sequence ID" value="OE9A045658C1"/>
    <property type="gene ID" value="OE9A045658"/>
</dbReference>
<keyword evidence="3" id="KW-1185">Reference proteome</keyword>
<reference evidence="2 3" key="1">
    <citation type="submission" date="2019-12" db="EMBL/GenBank/DDBJ databases">
        <authorList>
            <person name="Alioto T."/>
            <person name="Alioto T."/>
            <person name="Gomez Garrido J."/>
        </authorList>
    </citation>
    <scope>NUCLEOTIDE SEQUENCE [LARGE SCALE GENOMIC DNA]</scope>
</reference>
<dbReference type="Gramene" id="OE9A115698T1">
    <property type="protein sequence ID" value="OE9A115698C1"/>
    <property type="gene ID" value="OE9A115698"/>
</dbReference>
<name>A0A8S0SS37_OLEEU</name>
<evidence type="ECO:0000313" key="1">
    <source>
        <dbReference type="EMBL" id="CAA2982004.1"/>
    </source>
</evidence>
<evidence type="ECO:0000313" key="3">
    <source>
        <dbReference type="Proteomes" id="UP000594638"/>
    </source>
</evidence>
<sequence>MRESGGGDGQVGCGGDDSGSEMGHRYGGVWWFSGDGALESVMSECGGRSIFFFPFSGGLSEGGAGELWWW</sequence>
<organism evidence="2 3">
    <name type="scientific">Olea europaea subsp. europaea</name>
    <dbReference type="NCBI Taxonomy" id="158383"/>
    <lineage>
        <taxon>Eukaryota</taxon>
        <taxon>Viridiplantae</taxon>
        <taxon>Streptophyta</taxon>
        <taxon>Embryophyta</taxon>
        <taxon>Tracheophyta</taxon>
        <taxon>Spermatophyta</taxon>
        <taxon>Magnoliopsida</taxon>
        <taxon>eudicotyledons</taxon>
        <taxon>Gunneridae</taxon>
        <taxon>Pentapetalae</taxon>
        <taxon>asterids</taxon>
        <taxon>lamiids</taxon>
        <taxon>Lamiales</taxon>
        <taxon>Oleaceae</taxon>
        <taxon>Oleeae</taxon>
        <taxon>Olea</taxon>
    </lineage>
</organism>
<dbReference type="AlphaFoldDB" id="A0A8S0SS37"/>
<protein>
    <submittedName>
        <fullName evidence="2">Uncharacterized protein</fullName>
    </submittedName>
</protein>
<comment type="caution">
    <text evidence="2">The sequence shown here is derived from an EMBL/GenBank/DDBJ whole genome shotgun (WGS) entry which is preliminary data.</text>
</comment>
<gene>
    <name evidence="1" type="ORF">OLEA9_A045658</name>
    <name evidence="2" type="ORF">OLEA9_A115698</name>
</gene>